<feature type="domain" description="Wall-associated receptor kinase galacturonan-binding" evidence="6">
    <location>
        <begin position="33"/>
        <end position="94"/>
    </location>
</feature>
<name>A0AAV7F2M6_ARIFI</name>
<dbReference type="GO" id="GO:0030247">
    <property type="term" value="F:polysaccharide binding"/>
    <property type="evidence" value="ECO:0007669"/>
    <property type="project" value="InterPro"/>
</dbReference>
<evidence type="ECO:0000259" key="6">
    <source>
        <dbReference type="Pfam" id="PF13947"/>
    </source>
</evidence>
<dbReference type="AlphaFoldDB" id="A0AAV7F2M6"/>
<feature type="signal peptide" evidence="5">
    <location>
        <begin position="1"/>
        <end position="25"/>
    </location>
</feature>
<comment type="caution">
    <text evidence="8">The sequence shown here is derived from an EMBL/GenBank/DDBJ whole genome shotgun (WGS) entry which is preliminary data.</text>
</comment>
<keyword evidence="4" id="KW-0812">Transmembrane</keyword>
<evidence type="ECO:0000256" key="5">
    <source>
        <dbReference type="SAM" id="SignalP"/>
    </source>
</evidence>
<organism evidence="8 9">
    <name type="scientific">Aristolochia fimbriata</name>
    <name type="common">White veined hardy Dutchman's pipe vine</name>
    <dbReference type="NCBI Taxonomy" id="158543"/>
    <lineage>
        <taxon>Eukaryota</taxon>
        <taxon>Viridiplantae</taxon>
        <taxon>Streptophyta</taxon>
        <taxon>Embryophyta</taxon>
        <taxon>Tracheophyta</taxon>
        <taxon>Spermatophyta</taxon>
        <taxon>Magnoliopsida</taxon>
        <taxon>Magnoliidae</taxon>
        <taxon>Piperales</taxon>
        <taxon>Aristolochiaceae</taxon>
        <taxon>Aristolochia</taxon>
    </lineage>
</organism>
<dbReference type="EMBL" id="JAINDJ010000003">
    <property type="protein sequence ID" value="KAG9455278.1"/>
    <property type="molecule type" value="Genomic_DNA"/>
</dbReference>
<dbReference type="Pfam" id="PF14380">
    <property type="entry name" value="WAK_assoc"/>
    <property type="match status" value="1"/>
</dbReference>
<evidence type="ECO:0000256" key="3">
    <source>
        <dbReference type="ARBA" id="ARBA00023180"/>
    </source>
</evidence>
<dbReference type="PANTHER" id="PTHR33355:SF1">
    <property type="entry name" value="WALL-ASSOCIATED RECEPTOR KINASE-LIKE 15"/>
    <property type="match status" value="1"/>
</dbReference>
<keyword evidence="4" id="KW-1133">Transmembrane helix</keyword>
<protein>
    <recommendedName>
        <fullName evidence="10">Wall-associated receptor kinase galacturonan-binding domain-containing protein</fullName>
    </recommendedName>
</protein>
<gene>
    <name evidence="8" type="ORF">H6P81_008182</name>
</gene>
<evidence type="ECO:0000256" key="2">
    <source>
        <dbReference type="ARBA" id="ARBA00022729"/>
    </source>
</evidence>
<dbReference type="Proteomes" id="UP000825729">
    <property type="component" value="Unassembled WGS sequence"/>
</dbReference>
<keyword evidence="3" id="KW-0325">Glycoprotein</keyword>
<feature type="transmembrane region" description="Helical" evidence="4">
    <location>
        <begin position="288"/>
        <end position="311"/>
    </location>
</feature>
<keyword evidence="2 5" id="KW-0732">Signal</keyword>
<feature type="domain" description="Wall-associated receptor kinase C-terminal" evidence="7">
    <location>
        <begin position="234"/>
        <end position="264"/>
    </location>
</feature>
<evidence type="ECO:0000259" key="7">
    <source>
        <dbReference type="Pfam" id="PF14380"/>
    </source>
</evidence>
<dbReference type="InterPro" id="IPR032872">
    <property type="entry name" value="WAK_assoc_C"/>
</dbReference>
<evidence type="ECO:0000313" key="9">
    <source>
        <dbReference type="Proteomes" id="UP000825729"/>
    </source>
</evidence>
<dbReference type="Pfam" id="PF13947">
    <property type="entry name" value="GUB_WAK_bind"/>
    <property type="match status" value="1"/>
</dbReference>
<accession>A0AAV7F2M6</accession>
<evidence type="ECO:0000256" key="1">
    <source>
        <dbReference type="ARBA" id="ARBA00004167"/>
    </source>
</evidence>
<evidence type="ECO:0008006" key="10">
    <source>
        <dbReference type="Google" id="ProtNLM"/>
    </source>
</evidence>
<sequence length="312" mass="33307">MGKPLRPFFFFLVIIIHAIWEPRLTIEAALSACKNKCGSLEIQYPLGSGPGCGSPRFESSISCSPSNDQLLLTTHTGSYPVTSISYAASTLTVVPPLMSTCAAMHSSPNFGLDWSSPFQPGPSLFLLLACSTSAPSLTYKGTPLCDPINAHLCSALYTCPSVTSLGLPLFSPSNSCCAYSPANLGPHGDLDVQGLRCAGYTSLVSLGDVPTDPTRWEYGIVLKFGLGGVDSYNFAVACQVCQRSSGICGYAPPRNNFVCVCQNGVNTSSDCNGQAPIWNRAATHRPNYLLGFSLHGCSWWVMILGLSFFLFK</sequence>
<comment type="subcellular location">
    <subcellularLocation>
        <location evidence="1">Membrane</location>
        <topology evidence="1">Single-pass membrane protein</topology>
    </subcellularLocation>
</comment>
<feature type="chain" id="PRO_5043709144" description="Wall-associated receptor kinase galacturonan-binding domain-containing protein" evidence="5">
    <location>
        <begin position="26"/>
        <end position="312"/>
    </location>
</feature>
<reference evidence="8 9" key="1">
    <citation type="submission" date="2021-07" db="EMBL/GenBank/DDBJ databases">
        <title>The Aristolochia fimbriata genome: insights into angiosperm evolution, floral development and chemical biosynthesis.</title>
        <authorList>
            <person name="Jiao Y."/>
        </authorList>
    </citation>
    <scope>NUCLEOTIDE SEQUENCE [LARGE SCALE GENOMIC DNA]</scope>
    <source>
        <strain evidence="8">IBCAS-2021</strain>
        <tissue evidence="8">Leaf</tissue>
    </source>
</reference>
<evidence type="ECO:0000313" key="8">
    <source>
        <dbReference type="EMBL" id="KAG9455278.1"/>
    </source>
</evidence>
<keyword evidence="9" id="KW-1185">Reference proteome</keyword>
<evidence type="ECO:0000256" key="4">
    <source>
        <dbReference type="SAM" id="Phobius"/>
    </source>
</evidence>
<proteinExistence type="predicted"/>
<dbReference type="GO" id="GO:0016020">
    <property type="term" value="C:membrane"/>
    <property type="evidence" value="ECO:0007669"/>
    <property type="project" value="UniProtKB-SubCell"/>
</dbReference>
<keyword evidence="4" id="KW-0472">Membrane</keyword>
<dbReference type="PANTHER" id="PTHR33355">
    <property type="entry name" value="WALL-ASSOCIATED RECEPTOR KINASE CARBOXY-TERMINAL PROTEIN-RELATED"/>
    <property type="match status" value="1"/>
</dbReference>
<dbReference type="InterPro" id="IPR025287">
    <property type="entry name" value="WAK_GUB"/>
</dbReference>